<gene>
    <name evidence="1" type="ORF">POM88_026025</name>
</gene>
<dbReference type="InterPro" id="IPR032675">
    <property type="entry name" value="LRR_dom_sf"/>
</dbReference>
<accession>A0AAD8I551</accession>
<dbReference type="AlphaFoldDB" id="A0AAD8I551"/>
<keyword evidence="2" id="KW-1185">Reference proteome</keyword>
<organism evidence="1 2">
    <name type="scientific">Heracleum sosnowskyi</name>
    <dbReference type="NCBI Taxonomy" id="360622"/>
    <lineage>
        <taxon>Eukaryota</taxon>
        <taxon>Viridiplantae</taxon>
        <taxon>Streptophyta</taxon>
        <taxon>Embryophyta</taxon>
        <taxon>Tracheophyta</taxon>
        <taxon>Spermatophyta</taxon>
        <taxon>Magnoliopsida</taxon>
        <taxon>eudicotyledons</taxon>
        <taxon>Gunneridae</taxon>
        <taxon>Pentapetalae</taxon>
        <taxon>asterids</taxon>
        <taxon>campanulids</taxon>
        <taxon>Apiales</taxon>
        <taxon>Apiaceae</taxon>
        <taxon>Apioideae</taxon>
        <taxon>apioid superclade</taxon>
        <taxon>Tordylieae</taxon>
        <taxon>Tordyliinae</taxon>
        <taxon>Heracleum</taxon>
    </lineage>
</organism>
<reference evidence="1" key="1">
    <citation type="submission" date="2023-02" db="EMBL/GenBank/DDBJ databases">
        <title>Genome of toxic invasive species Heracleum sosnowskyi carries increased number of genes despite the absence of recent whole-genome duplications.</title>
        <authorList>
            <person name="Schelkunov M."/>
            <person name="Shtratnikova V."/>
            <person name="Makarenko M."/>
            <person name="Klepikova A."/>
            <person name="Omelchenko D."/>
            <person name="Novikova G."/>
            <person name="Obukhova E."/>
            <person name="Bogdanov V."/>
            <person name="Penin A."/>
            <person name="Logacheva M."/>
        </authorList>
    </citation>
    <scope>NUCLEOTIDE SEQUENCE</scope>
    <source>
        <strain evidence="1">Hsosn_3</strain>
        <tissue evidence="1">Leaf</tissue>
    </source>
</reference>
<name>A0AAD8I551_9APIA</name>
<comment type="caution">
    <text evidence="1">The sequence shown here is derived from an EMBL/GenBank/DDBJ whole genome shotgun (WGS) entry which is preliminary data.</text>
</comment>
<dbReference type="Proteomes" id="UP001237642">
    <property type="component" value="Unassembled WGS sequence"/>
</dbReference>
<dbReference type="EMBL" id="JAUIZM010000006">
    <property type="protein sequence ID" value="KAK1379281.1"/>
    <property type="molecule type" value="Genomic_DNA"/>
</dbReference>
<evidence type="ECO:0000313" key="2">
    <source>
        <dbReference type="Proteomes" id="UP001237642"/>
    </source>
</evidence>
<protein>
    <submittedName>
        <fullName evidence="1">Uncharacterized protein</fullName>
    </submittedName>
</protein>
<proteinExistence type="predicted"/>
<sequence length="169" mass="18820">MSLTTLMMERTRLQGEVPVALFSAPQLQTVILRHNQLNGTLDLGTSYSSYLKLVDLQSNSISEIKQRPRHDNNIVLVDNPVCQESGATGSYCTAPEPNVQYTTPFIDFAPTAYQADKISSPKCQCAYPYMGTVTWLEHMKVEDRPVHPIINQFVSSGVAFGAQRWLAVL</sequence>
<reference evidence="1" key="2">
    <citation type="submission" date="2023-05" db="EMBL/GenBank/DDBJ databases">
        <authorList>
            <person name="Schelkunov M.I."/>
        </authorList>
    </citation>
    <scope>NUCLEOTIDE SEQUENCE</scope>
    <source>
        <strain evidence="1">Hsosn_3</strain>
        <tissue evidence="1">Leaf</tissue>
    </source>
</reference>
<dbReference type="Gene3D" id="3.80.10.10">
    <property type="entry name" value="Ribonuclease Inhibitor"/>
    <property type="match status" value="1"/>
</dbReference>
<evidence type="ECO:0000313" key="1">
    <source>
        <dbReference type="EMBL" id="KAK1379281.1"/>
    </source>
</evidence>
<dbReference type="SUPFAM" id="SSF52058">
    <property type="entry name" value="L domain-like"/>
    <property type="match status" value="1"/>
</dbReference>